<dbReference type="Proteomes" id="UP000658690">
    <property type="component" value="Unassembled WGS sequence"/>
</dbReference>
<proteinExistence type="predicted"/>
<comment type="caution">
    <text evidence="6">The sequence shown here is derived from an EMBL/GenBank/DDBJ whole genome shotgun (WGS) entry which is preliminary data.</text>
</comment>
<feature type="domain" description="FAD-binding" evidence="5">
    <location>
        <begin position="6"/>
        <end position="41"/>
    </location>
</feature>
<gene>
    <name evidence="6" type="ORF">GC102_32015</name>
</gene>
<dbReference type="PRINTS" id="PR00420">
    <property type="entry name" value="RNGMNOXGNASE"/>
</dbReference>
<dbReference type="PANTHER" id="PTHR47178">
    <property type="entry name" value="MONOOXYGENASE, FAD-BINDING"/>
    <property type="match status" value="1"/>
</dbReference>
<keyword evidence="4" id="KW-0503">Monooxygenase</keyword>
<evidence type="ECO:0000259" key="5">
    <source>
        <dbReference type="Pfam" id="PF01494"/>
    </source>
</evidence>
<evidence type="ECO:0000313" key="7">
    <source>
        <dbReference type="Proteomes" id="UP000658690"/>
    </source>
</evidence>
<organism evidence="6 7">
    <name type="scientific">Paenibacillus germinis</name>
    <dbReference type="NCBI Taxonomy" id="2654979"/>
    <lineage>
        <taxon>Bacteria</taxon>
        <taxon>Bacillati</taxon>
        <taxon>Bacillota</taxon>
        <taxon>Bacilli</taxon>
        <taxon>Bacillales</taxon>
        <taxon>Paenibacillaceae</taxon>
        <taxon>Paenibacillus</taxon>
    </lineage>
</organism>
<evidence type="ECO:0000256" key="3">
    <source>
        <dbReference type="ARBA" id="ARBA00023002"/>
    </source>
</evidence>
<keyword evidence="3" id="KW-0560">Oxidoreductase</keyword>
<dbReference type="Gene3D" id="3.50.50.60">
    <property type="entry name" value="FAD/NAD(P)-binding domain"/>
    <property type="match status" value="1"/>
</dbReference>
<evidence type="ECO:0000256" key="1">
    <source>
        <dbReference type="ARBA" id="ARBA00022630"/>
    </source>
</evidence>
<evidence type="ECO:0000256" key="4">
    <source>
        <dbReference type="ARBA" id="ARBA00023033"/>
    </source>
</evidence>
<sequence>MDDSSVHVLIIGAGTGGLCLAHGLKKAGIRVTVYERDRTRSDGLMGYRVGIDPDGSRALYACLPSDLYDTFIASCARSPIYGNMLTEQLSELLSMGERPAVDPIAHDPIDSEKSVSRMTLRQVLLTGLEDVVHFDKTFSRFEQYPNGKVIAYFEDGTSAVGDVLVAADGTSSRVRKQYLPQAKLEDSGLIGIAGKIPLNAETRALLPPKVLEGVSMVFAPKGYNCVIHVMEFKWDQSGTLKNGIGGNDAELLSAWPGLLYDNTRDYIMWGFSAAKRWLPDVVLSMNGSDLLRLTQEKTQNWHPNLQKLFSLTDPSTCFPINIRTSVPVPAWSATNVTLLGDAIHTMTPGRGVGANTALRDAALLCHNLKAVRDGSKTLIQAIQEYEKQMIDYGFDAVIKSRKQMNGNGLMHKPVIGRLVLAFMRIFMRVVNHLPTVKRRMDEAERNYRGAGRKE</sequence>
<dbReference type="EMBL" id="WHOC01000166">
    <property type="protein sequence ID" value="NOU90331.1"/>
    <property type="molecule type" value="Genomic_DNA"/>
</dbReference>
<protein>
    <submittedName>
        <fullName evidence="6">NAD(P)-binding protein</fullName>
    </submittedName>
</protein>
<keyword evidence="1" id="KW-0285">Flavoprotein</keyword>
<dbReference type="RefSeq" id="WP_171693124.1">
    <property type="nucleotide sequence ID" value="NZ_WHOC01000166.1"/>
</dbReference>
<dbReference type="SUPFAM" id="SSF51905">
    <property type="entry name" value="FAD/NAD(P)-binding domain"/>
    <property type="match status" value="1"/>
</dbReference>
<accession>A0ABX1ZEL8</accession>
<dbReference type="InterPro" id="IPR002938">
    <property type="entry name" value="FAD-bd"/>
</dbReference>
<evidence type="ECO:0000256" key="2">
    <source>
        <dbReference type="ARBA" id="ARBA00022827"/>
    </source>
</evidence>
<feature type="domain" description="FAD-binding" evidence="5">
    <location>
        <begin position="298"/>
        <end position="375"/>
    </location>
</feature>
<keyword evidence="2" id="KW-0274">FAD</keyword>
<dbReference type="InterPro" id="IPR036188">
    <property type="entry name" value="FAD/NAD-bd_sf"/>
</dbReference>
<dbReference type="PANTHER" id="PTHR47178:SF5">
    <property type="entry name" value="FAD-BINDING DOMAIN-CONTAINING PROTEIN"/>
    <property type="match status" value="1"/>
</dbReference>
<evidence type="ECO:0000313" key="6">
    <source>
        <dbReference type="EMBL" id="NOU90331.1"/>
    </source>
</evidence>
<keyword evidence="7" id="KW-1185">Reference proteome</keyword>
<reference evidence="6 7" key="1">
    <citation type="submission" date="2019-10" db="EMBL/GenBank/DDBJ databases">
        <title>Description of Paenibacillus choica sp. nov.</title>
        <authorList>
            <person name="Carlier A."/>
            <person name="Qi S."/>
        </authorList>
    </citation>
    <scope>NUCLEOTIDE SEQUENCE [LARGE SCALE GENOMIC DNA]</scope>
    <source>
        <strain evidence="6 7">LMG 31460</strain>
    </source>
</reference>
<name>A0ABX1ZEL8_9BACL</name>
<dbReference type="Pfam" id="PF01494">
    <property type="entry name" value="FAD_binding_3"/>
    <property type="match status" value="2"/>
</dbReference>